<dbReference type="GO" id="GO:0004553">
    <property type="term" value="F:hydrolase activity, hydrolyzing O-glycosyl compounds"/>
    <property type="evidence" value="ECO:0007669"/>
    <property type="project" value="InterPro"/>
</dbReference>
<dbReference type="RefSeq" id="WP_134756581.1">
    <property type="nucleotide sequence ID" value="NZ_MYFO02000015.1"/>
</dbReference>
<evidence type="ECO:0000259" key="3">
    <source>
        <dbReference type="PROSITE" id="PS51762"/>
    </source>
</evidence>
<protein>
    <submittedName>
        <fullName evidence="5">Uncharacterized protein</fullName>
    </submittedName>
</protein>
<dbReference type="OrthoDB" id="5480482at2"/>
<dbReference type="Proteomes" id="UP000298246">
    <property type="component" value="Unassembled WGS sequence"/>
</dbReference>
<dbReference type="PANTHER" id="PTHR10963:SF55">
    <property type="entry name" value="GLYCOSIDE HYDROLASE FAMILY 16 PROTEIN"/>
    <property type="match status" value="1"/>
</dbReference>
<keyword evidence="6" id="KW-1185">Reference proteome</keyword>
<dbReference type="EMBL" id="MYFO01000039">
    <property type="protein sequence ID" value="TFE84075.1"/>
    <property type="molecule type" value="Genomic_DNA"/>
</dbReference>
<evidence type="ECO:0000259" key="4">
    <source>
        <dbReference type="PROSITE" id="PS52005"/>
    </source>
</evidence>
<dbReference type="PROSITE" id="PS51762">
    <property type="entry name" value="GH16_2"/>
    <property type="match status" value="1"/>
</dbReference>
<dbReference type="InterPro" id="IPR013320">
    <property type="entry name" value="ConA-like_dom_sf"/>
</dbReference>
<dbReference type="InterPro" id="IPR000757">
    <property type="entry name" value="Beta-glucanase-like"/>
</dbReference>
<dbReference type="Pfam" id="PF22184">
    <property type="entry name" value="CBM_56"/>
    <property type="match status" value="1"/>
</dbReference>
<dbReference type="PANTHER" id="PTHR10963">
    <property type="entry name" value="GLYCOSYL HYDROLASE-RELATED"/>
    <property type="match status" value="1"/>
</dbReference>
<comment type="similarity">
    <text evidence="1">Belongs to the glycosyl hydrolase 16 family.</text>
</comment>
<evidence type="ECO:0000313" key="6">
    <source>
        <dbReference type="Proteomes" id="UP000298246"/>
    </source>
</evidence>
<accession>A0A4Y8PU78</accession>
<feature type="domain" description="GH16" evidence="3">
    <location>
        <begin position="44"/>
        <end position="321"/>
    </location>
</feature>
<dbReference type="InterPro" id="IPR047569">
    <property type="entry name" value="CBM56"/>
</dbReference>
<dbReference type="GO" id="GO:0005975">
    <property type="term" value="P:carbohydrate metabolic process"/>
    <property type="evidence" value="ECO:0007669"/>
    <property type="project" value="InterPro"/>
</dbReference>
<gene>
    <name evidence="5" type="ORF">B5M42_21420</name>
</gene>
<dbReference type="InterPro" id="IPR050546">
    <property type="entry name" value="Glycosyl_Hydrlase_16"/>
</dbReference>
<comment type="caution">
    <text evidence="5">The sequence shown here is derived from an EMBL/GenBank/DDBJ whole genome shotgun (WGS) entry which is preliminary data.</text>
</comment>
<dbReference type="GO" id="GO:0030246">
    <property type="term" value="F:carbohydrate binding"/>
    <property type="evidence" value="ECO:0007669"/>
    <property type="project" value="UniProtKB-UniRule"/>
</dbReference>
<sequence>MSNLLQSLLPAYRRNRIHLLLCALLILALVITLLIPTLQNPPLAHASAPAVPSGWTNVFTDDFTGAANTGVNTSDWQYDLGTSYPGGAANWGTGEIETMTNSTANVFQDGSGNLNIKPIRASNGTWTSGRIESKSSSFQPPAGGIMHVEARIQLPNVTGAAAQGYWPAFWMLGAPFRGNYTNWPQAGEIDIMENVNGVNTLYSTLHCGVSPGGPCNETTGIGGNKSGVSPTLQAGFHTYAVEFDKSVSPQQLRYYLDGVNFFTINANQVDSTTWNNATNHGFFIILNVAIGGGWPGNPTSSTTSGAAMKIDYVQVRTKAGSGTTTPTPTPTPTPSPSADYTVTVTKSGSNATIKFTPASGVATTAPILHFQSSALFGGVQQNVYMNSVSGGWSYTIGGLSTGNVVKYTFTYTKNGVQQPETAQKSFTF</sequence>
<reference evidence="5 6" key="1">
    <citation type="submission" date="2017-03" db="EMBL/GenBank/DDBJ databases">
        <title>Isolation of Levoglucosan Utilizing Bacteria.</title>
        <authorList>
            <person name="Arya A.S."/>
        </authorList>
    </citation>
    <scope>NUCLEOTIDE SEQUENCE [LARGE SCALE GENOMIC DNA]</scope>
    <source>
        <strain evidence="5 6">MEC069</strain>
    </source>
</reference>
<evidence type="ECO:0000256" key="2">
    <source>
        <dbReference type="SAM" id="MobiDB-lite"/>
    </source>
</evidence>
<dbReference type="CDD" id="cd02182">
    <property type="entry name" value="GH16_Strep_laminarinase_like"/>
    <property type="match status" value="1"/>
</dbReference>
<feature type="domain" description="CBM56" evidence="4">
    <location>
        <begin position="334"/>
        <end position="428"/>
    </location>
</feature>
<evidence type="ECO:0000313" key="5">
    <source>
        <dbReference type="EMBL" id="TFE84075.1"/>
    </source>
</evidence>
<organism evidence="5 6">
    <name type="scientific">Paenibacillus athensensis</name>
    <dbReference type="NCBI Taxonomy" id="1967502"/>
    <lineage>
        <taxon>Bacteria</taxon>
        <taxon>Bacillati</taxon>
        <taxon>Bacillota</taxon>
        <taxon>Bacilli</taxon>
        <taxon>Bacillales</taxon>
        <taxon>Paenibacillaceae</taxon>
        <taxon>Paenibacillus</taxon>
    </lineage>
</organism>
<proteinExistence type="inferred from homology"/>
<name>A0A4Y8PU78_9BACL</name>
<dbReference type="Gene3D" id="2.60.120.200">
    <property type="match status" value="1"/>
</dbReference>
<evidence type="ECO:0000256" key="1">
    <source>
        <dbReference type="ARBA" id="ARBA00006865"/>
    </source>
</evidence>
<dbReference type="AlphaFoldDB" id="A0A4Y8PU78"/>
<dbReference type="SUPFAM" id="SSF49899">
    <property type="entry name" value="Concanavalin A-like lectins/glucanases"/>
    <property type="match status" value="1"/>
</dbReference>
<feature type="region of interest" description="Disordered" evidence="2">
    <location>
        <begin position="318"/>
        <end position="337"/>
    </location>
</feature>
<dbReference type="PROSITE" id="PS52005">
    <property type="entry name" value="CBM56"/>
    <property type="match status" value="1"/>
</dbReference>
<dbReference type="Pfam" id="PF26113">
    <property type="entry name" value="GH16_XgeA"/>
    <property type="match status" value="1"/>
</dbReference>